<evidence type="ECO:0000256" key="4">
    <source>
        <dbReference type="ARBA" id="ARBA00022989"/>
    </source>
</evidence>
<evidence type="ECO:0000259" key="10">
    <source>
        <dbReference type="PROSITE" id="PS50111"/>
    </source>
</evidence>
<protein>
    <submittedName>
        <fullName evidence="11">Methyl-accepting chemotaxis protein</fullName>
    </submittedName>
</protein>
<evidence type="ECO:0000313" key="12">
    <source>
        <dbReference type="Proteomes" id="UP000561045"/>
    </source>
</evidence>
<dbReference type="GO" id="GO:0006935">
    <property type="term" value="P:chemotaxis"/>
    <property type="evidence" value="ECO:0007669"/>
    <property type="project" value="InterPro"/>
</dbReference>
<dbReference type="InterPro" id="IPR004089">
    <property type="entry name" value="MCPsignal_dom"/>
</dbReference>
<dbReference type="GO" id="GO:0005886">
    <property type="term" value="C:plasma membrane"/>
    <property type="evidence" value="ECO:0007669"/>
    <property type="project" value="UniProtKB-SubCell"/>
</dbReference>
<proteinExistence type="inferred from homology"/>
<dbReference type="RefSeq" id="WP_183635595.1">
    <property type="nucleotide sequence ID" value="NZ_BAABLE010000005.1"/>
</dbReference>
<dbReference type="SMART" id="SM01049">
    <property type="entry name" value="Cache_2"/>
    <property type="match status" value="1"/>
</dbReference>
<evidence type="ECO:0000256" key="7">
    <source>
        <dbReference type="ARBA" id="ARBA00029447"/>
    </source>
</evidence>
<comment type="subcellular location">
    <subcellularLocation>
        <location evidence="1">Cell membrane</location>
        <topology evidence="1">Multi-pass membrane protein</topology>
    </subcellularLocation>
</comment>
<keyword evidence="6 8" id="KW-0807">Transducer</keyword>
<evidence type="ECO:0000256" key="5">
    <source>
        <dbReference type="ARBA" id="ARBA00023136"/>
    </source>
</evidence>
<name>A0A840BPQ8_9RHOO</name>
<evidence type="ECO:0000313" key="11">
    <source>
        <dbReference type="EMBL" id="MBB4013662.1"/>
    </source>
</evidence>
<dbReference type="Pfam" id="PF17200">
    <property type="entry name" value="sCache_2"/>
    <property type="match status" value="1"/>
</dbReference>
<evidence type="ECO:0000256" key="9">
    <source>
        <dbReference type="SAM" id="Phobius"/>
    </source>
</evidence>
<dbReference type="Gene3D" id="3.30.450.20">
    <property type="entry name" value="PAS domain"/>
    <property type="match status" value="1"/>
</dbReference>
<dbReference type="Pfam" id="PF00015">
    <property type="entry name" value="MCPsignal"/>
    <property type="match status" value="1"/>
</dbReference>
<comment type="caution">
    <text evidence="11">The sequence shown here is derived from an EMBL/GenBank/DDBJ whole genome shotgun (WGS) entry which is preliminary data.</text>
</comment>
<evidence type="ECO:0000256" key="1">
    <source>
        <dbReference type="ARBA" id="ARBA00004651"/>
    </source>
</evidence>
<sequence length="540" mass="57418">MFARLSLKTRLMVLVAVALLGMLFLAALQIVHLRTQLLEDRKLTLTSAVDIAYSVVAGLQARVEKGELQKDQAQELAKQALKSMRYQGKEYFYVYDSKGNGVAHPIRPEYEGKSHWDRKDKSGVYTVRKMVTAALDKSGFTDTLTVKPGGTEQLPKLQYLRYFEPWDWAIGTGLYVDDLDVVFQQELVKVLAAIVVILVLVGLVATAVVRAVLRDIGGEPVKAVAVMRAVANGDLTVSLDNARGDSLLGELDRLVRKLHDVIGEIGAGAARVTSAAKEINTASTTVAGAAAEQTDSTQSMAASMEQLTVSINHISDNATETARHASDAAGLASEGKAQVSVAADDIGTMASTLGGAAEQVRALAKNAEEVSRIAQVIKDIAGQTNLLALNAAIEAARAGEHGRGFAVVADEVRKLAARTETATSEISHVVERIQRDTLDAAQTMDHALPLADKAREAAATAADTLSRIAAGAQAAEALVRDVASSTREQSQASSLLAQQVDRIAHQVEETAAEMSSAAQTAQALEQTAAELDSVTSRFRV</sequence>
<keyword evidence="4 9" id="KW-1133">Transmembrane helix</keyword>
<dbReference type="EMBL" id="JACIET010000002">
    <property type="protein sequence ID" value="MBB4013662.1"/>
    <property type="molecule type" value="Genomic_DNA"/>
</dbReference>
<dbReference type="GO" id="GO:0004888">
    <property type="term" value="F:transmembrane signaling receptor activity"/>
    <property type="evidence" value="ECO:0007669"/>
    <property type="project" value="InterPro"/>
</dbReference>
<dbReference type="PANTHER" id="PTHR32089:SF119">
    <property type="entry name" value="METHYL-ACCEPTING CHEMOTAXIS PROTEIN CTPL"/>
    <property type="match status" value="1"/>
</dbReference>
<dbReference type="Proteomes" id="UP000561045">
    <property type="component" value="Unassembled WGS sequence"/>
</dbReference>
<feature type="transmembrane region" description="Helical" evidence="9">
    <location>
        <begin position="190"/>
        <end position="213"/>
    </location>
</feature>
<comment type="similarity">
    <text evidence="7">Belongs to the methyl-accepting chemotaxis (MCP) protein family.</text>
</comment>
<keyword evidence="12" id="KW-1185">Reference proteome</keyword>
<feature type="domain" description="Methyl-accepting transducer" evidence="10">
    <location>
        <begin position="268"/>
        <end position="504"/>
    </location>
</feature>
<dbReference type="PRINTS" id="PR00260">
    <property type="entry name" value="CHEMTRNSDUCR"/>
</dbReference>
<dbReference type="SMART" id="SM00283">
    <property type="entry name" value="MA"/>
    <property type="match status" value="1"/>
</dbReference>
<dbReference type="PANTHER" id="PTHR32089">
    <property type="entry name" value="METHYL-ACCEPTING CHEMOTAXIS PROTEIN MCPB"/>
    <property type="match status" value="1"/>
</dbReference>
<evidence type="ECO:0000256" key="3">
    <source>
        <dbReference type="ARBA" id="ARBA00022692"/>
    </source>
</evidence>
<keyword evidence="5 9" id="KW-0472">Membrane</keyword>
<accession>A0A840BPQ8</accession>
<organism evidence="11 12">
    <name type="scientific">Niveibacterium umoris</name>
    <dbReference type="NCBI Taxonomy" id="1193620"/>
    <lineage>
        <taxon>Bacteria</taxon>
        <taxon>Pseudomonadati</taxon>
        <taxon>Pseudomonadota</taxon>
        <taxon>Betaproteobacteria</taxon>
        <taxon>Rhodocyclales</taxon>
        <taxon>Rhodocyclaceae</taxon>
        <taxon>Niveibacterium</taxon>
    </lineage>
</organism>
<dbReference type="InterPro" id="IPR004090">
    <property type="entry name" value="Chemotax_Me-accpt_rcpt"/>
</dbReference>
<dbReference type="FunFam" id="1.10.287.950:FF:000001">
    <property type="entry name" value="Methyl-accepting chemotaxis sensory transducer"/>
    <property type="match status" value="1"/>
</dbReference>
<dbReference type="PROSITE" id="PS50111">
    <property type="entry name" value="CHEMOTAXIS_TRANSDUC_2"/>
    <property type="match status" value="1"/>
</dbReference>
<evidence type="ECO:0000256" key="6">
    <source>
        <dbReference type="ARBA" id="ARBA00023224"/>
    </source>
</evidence>
<evidence type="ECO:0000256" key="2">
    <source>
        <dbReference type="ARBA" id="ARBA00022475"/>
    </source>
</evidence>
<dbReference type="Gene3D" id="1.10.287.950">
    <property type="entry name" value="Methyl-accepting chemotaxis protein"/>
    <property type="match status" value="1"/>
</dbReference>
<keyword evidence="2" id="KW-1003">Cell membrane</keyword>
<dbReference type="InterPro" id="IPR033480">
    <property type="entry name" value="sCache_2"/>
</dbReference>
<dbReference type="GO" id="GO:0007165">
    <property type="term" value="P:signal transduction"/>
    <property type="evidence" value="ECO:0007669"/>
    <property type="project" value="UniProtKB-KW"/>
</dbReference>
<reference evidence="11 12" key="1">
    <citation type="submission" date="2020-08" db="EMBL/GenBank/DDBJ databases">
        <title>Genomic Encyclopedia of Type Strains, Phase IV (KMG-IV): sequencing the most valuable type-strain genomes for metagenomic binning, comparative biology and taxonomic classification.</title>
        <authorList>
            <person name="Goeker M."/>
        </authorList>
    </citation>
    <scope>NUCLEOTIDE SEQUENCE [LARGE SCALE GENOMIC DNA]</scope>
    <source>
        <strain evidence="11 12">DSM 106739</strain>
    </source>
</reference>
<gene>
    <name evidence="11" type="ORF">GGR36_003008</name>
</gene>
<dbReference type="SUPFAM" id="SSF58104">
    <property type="entry name" value="Methyl-accepting chemotaxis protein (MCP) signaling domain"/>
    <property type="match status" value="1"/>
</dbReference>
<keyword evidence="3 9" id="KW-0812">Transmembrane</keyword>
<evidence type="ECO:0000256" key="8">
    <source>
        <dbReference type="PROSITE-ProRule" id="PRU00284"/>
    </source>
</evidence>
<dbReference type="AlphaFoldDB" id="A0A840BPQ8"/>